<evidence type="ECO:0000313" key="1">
    <source>
        <dbReference type="EMBL" id="CAD7455726.1"/>
    </source>
</evidence>
<proteinExistence type="predicted"/>
<dbReference type="AlphaFoldDB" id="A0A7R9FMY4"/>
<accession>A0A7R9FMY4</accession>
<organism evidence="1">
    <name type="scientific">Timema tahoe</name>
    <dbReference type="NCBI Taxonomy" id="61484"/>
    <lineage>
        <taxon>Eukaryota</taxon>
        <taxon>Metazoa</taxon>
        <taxon>Ecdysozoa</taxon>
        <taxon>Arthropoda</taxon>
        <taxon>Hexapoda</taxon>
        <taxon>Insecta</taxon>
        <taxon>Pterygota</taxon>
        <taxon>Neoptera</taxon>
        <taxon>Polyneoptera</taxon>
        <taxon>Phasmatodea</taxon>
        <taxon>Timematodea</taxon>
        <taxon>Timematoidea</taxon>
        <taxon>Timematidae</taxon>
        <taxon>Timema</taxon>
    </lineage>
</organism>
<protein>
    <submittedName>
        <fullName evidence="1">Uncharacterized protein</fullName>
    </submittedName>
</protein>
<name>A0A7R9FMY4_9NEOP</name>
<dbReference type="EMBL" id="OE001010">
    <property type="protein sequence ID" value="CAD7455726.1"/>
    <property type="molecule type" value="Genomic_DNA"/>
</dbReference>
<gene>
    <name evidence="1" type="ORF">TTEB3V08_LOCUS3781</name>
</gene>
<sequence length="71" mass="7692">MQPSVALCKFSRIKSPAESLTTDSGSIVDDGSSSDFYREAVNPPQPNSCKSLNDNLSLIHIIKLCFCTAQN</sequence>
<reference evidence="1" key="1">
    <citation type="submission" date="2020-11" db="EMBL/GenBank/DDBJ databases">
        <authorList>
            <person name="Tran Van P."/>
        </authorList>
    </citation>
    <scope>NUCLEOTIDE SEQUENCE</scope>
</reference>